<evidence type="ECO:0000313" key="1">
    <source>
        <dbReference type="EMBL" id="MBX46867.1"/>
    </source>
</evidence>
<dbReference type="AlphaFoldDB" id="A0A2P2NWG1"/>
<sequence length="19" mass="2126">MLMDSKEFTTSPSVLHKAC</sequence>
<dbReference type="EMBL" id="GGEC01066383">
    <property type="protein sequence ID" value="MBX46867.1"/>
    <property type="molecule type" value="Transcribed_RNA"/>
</dbReference>
<organism evidence="1">
    <name type="scientific">Rhizophora mucronata</name>
    <name type="common">Asiatic mangrove</name>
    <dbReference type="NCBI Taxonomy" id="61149"/>
    <lineage>
        <taxon>Eukaryota</taxon>
        <taxon>Viridiplantae</taxon>
        <taxon>Streptophyta</taxon>
        <taxon>Embryophyta</taxon>
        <taxon>Tracheophyta</taxon>
        <taxon>Spermatophyta</taxon>
        <taxon>Magnoliopsida</taxon>
        <taxon>eudicotyledons</taxon>
        <taxon>Gunneridae</taxon>
        <taxon>Pentapetalae</taxon>
        <taxon>rosids</taxon>
        <taxon>fabids</taxon>
        <taxon>Malpighiales</taxon>
        <taxon>Rhizophoraceae</taxon>
        <taxon>Rhizophora</taxon>
    </lineage>
</organism>
<protein>
    <submittedName>
        <fullName evidence="1">Uncharacterized protein</fullName>
    </submittedName>
</protein>
<reference evidence="1" key="1">
    <citation type="submission" date="2018-02" db="EMBL/GenBank/DDBJ databases">
        <title>Rhizophora mucronata_Transcriptome.</title>
        <authorList>
            <person name="Meera S.P."/>
            <person name="Sreeshan A."/>
            <person name="Augustine A."/>
        </authorList>
    </citation>
    <scope>NUCLEOTIDE SEQUENCE</scope>
    <source>
        <tissue evidence="1">Leaf</tissue>
    </source>
</reference>
<name>A0A2P2NWG1_RHIMU</name>
<accession>A0A2P2NWG1</accession>
<proteinExistence type="predicted"/>